<dbReference type="Proteomes" id="UP000000241">
    <property type="component" value="Segment"/>
</dbReference>
<keyword evidence="2" id="KW-1185">Reference proteome</keyword>
<evidence type="ECO:0000313" key="1">
    <source>
        <dbReference type="EMBL" id="ABP87937.1"/>
    </source>
</evidence>
<sequence>MKLSVKEMVLIRNYLRSRKAYEHTNVPLSATIWEPYMNTLLQKIEDELEVLS</sequence>
<gene>
    <name evidence="1" type="primary">30</name>
</gene>
<accession>A4ZRB1</accession>
<dbReference type="RefSeq" id="YP_001285439.1">
    <property type="nucleotide sequence ID" value="NC_009531.1"/>
</dbReference>
<dbReference type="GeneID" id="5220209"/>
<organism evidence="1 2">
    <name type="scientific">Synechococcus phage Syn5</name>
    <dbReference type="NCBI Taxonomy" id="2914003"/>
    <lineage>
        <taxon>Viruses</taxon>
        <taxon>Duplodnaviria</taxon>
        <taxon>Heunggongvirae</taxon>
        <taxon>Uroviricota</taxon>
        <taxon>Caudoviricetes</taxon>
        <taxon>Autographivirales</taxon>
        <taxon>Voetvirus</taxon>
        <taxon>Voetvirus syn5</taxon>
    </lineage>
</organism>
<dbReference type="KEGG" id="vg:5220209"/>
<reference evidence="1 2" key="1">
    <citation type="journal article" date="2007" name="J. Mol. Biol.">
        <title>Genome sequence, structural proteins, and capsid organization of the cyanophage Syn5: a "horned" bacteriophage of marine synechococcus.</title>
        <authorList>
            <person name="Pope W.H."/>
            <person name="Weigele P.R."/>
            <person name="Chang J."/>
            <person name="Pedulla M.L."/>
            <person name="Ford M.E."/>
            <person name="Houtz J.M."/>
            <person name="Jiang W."/>
            <person name="Chiu W."/>
            <person name="Hatfull G.F."/>
            <person name="Hendrix R.W."/>
            <person name="King J."/>
        </authorList>
    </citation>
    <scope>NUCLEOTIDE SEQUENCE</scope>
</reference>
<protein>
    <submittedName>
        <fullName evidence="1">Gp30</fullName>
    </submittedName>
</protein>
<dbReference type="EMBL" id="EF372997">
    <property type="protein sequence ID" value="ABP87937.1"/>
    <property type="molecule type" value="Genomic_DNA"/>
</dbReference>
<name>A4ZRB1_9CAUD</name>
<proteinExistence type="predicted"/>
<evidence type="ECO:0000313" key="2">
    <source>
        <dbReference type="Proteomes" id="UP000000241"/>
    </source>
</evidence>
<dbReference type="OrthoDB" id="40732at10239"/>